<dbReference type="GO" id="GO:0006635">
    <property type="term" value="P:fatty acid beta-oxidation"/>
    <property type="evidence" value="ECO:0007669"/>
    <property type="project" value="TreeGrafter"/>
</dbReference>
<comment type="subcellular location">
    <subcellularLocation>
        <location evidence="1">Mitochondrion</location>
    </subcellularLocation>
</comment>
<keyword evidence="9" id="KW-1185">Reference proteome</keyword>
<dbReference type="PROSITE" id="PS00166">
    <property type="entry name" value="ENOYL_COA_HYDRATASE"/>
    <property type="match status" value="1"/>
</dbReference>
<keyword evidence="5" id="KW-0496">Mitochondrion</keyword>
<dbReference type="FunFam" id="3.90.226.10:FF:000022">
    <property type="entry name" value="methylglutaconyl-CoA hydratase, mitochondrial isoform X1"/>
    <property type="match status" value="1"/>
</dbReference>
<dbReference type="InterPro" id="IPR018376">
    <property type="entry name" value="Enoyl-CoA_hyd/isom_CS"/>
</dbReference>
<dbReference type="Proteomes" id="UP001195483">
    <property type="component" value="Unassembled WGS sequence"/>
</dbReference>
<sequence>MAVTVFSRQLPMFYCSSFIGCKRYISVTGQRHSQSPSEEFSLDYLRGHQEGIAVFSFKRHTAKNAISRSLLNQLREAMDTVKFDNSLRVVILRSEVQGVFCAGADLKERATMKVEEVGPFVSKLRGSLSELENLPIPTIAALDGAALGGGLEIALACDMRIAASKAKLGLVETKLAIIPGGGGTQRLTRIVGPSIAKELIFTARIIDGSEAHRIGLVNHVVEQNDKDDAAYLRALKLAEEIVPQGPIALKMAKLAISKGSEVDIESGLKFEEACYAQVIPTKDRLEGLQAFKEKRPPVFKGH</sequence>
<evidence type="ECO:0000256" key="3">
    <source>
        <dbReference type="ARBA" id="ARBA00022946"/>
    </source>
</evidence>
<dbReference type="PANTHER" id="PTHR11941">
    <property type="entry name" value="ENOYL-COA HYDRATASE-RELATED"/>
    <property type="match status" value="1"/>
</dbReference>
<gene>
    <name evidence="8" type="ORF">CHS0354_038402</name>
</gene>
<accession>A0AAE0VR19</accession>
<evidence type="ECO:0000256" key="2">
    <source>
        <dbReference type="ARBA" id="ARBA00005254"/>
    </source>
</evidence>
<dbReference type="InterPro" id="IPR029045">
    <property type="entry name" value="ClpP/crotonase-like_dom_sf"/>
</dbReference>
<evidence type="ECO:0000313" key="9">
    <source>
        <dbReference type="Proteomes" id="UP001195483"/>
    </source>
</evidence>
<evidence type="ECO:0000256" key="1">
    <source>
        <dbReference type="ARBA" id="ARBA00004173"/>
    </source>
</evidence>
<evidence type="ECO:0000256" key="7">
    <source>
        <dbReference type="RuleBase" id="RU003707"/>
    </source>
</evidence>
<protein>
    <recommendedName>
        <fullName evidence="10">Methylglutaconyl-CoA hydratase</fullName>
    </recommendedName>
</protein>
<reference evidence="8" key="2">
    <citation type="journal article" date="2021" name="Genome Biol. Evol.">
        <title>Developing a high-quality reference genome for a parasitic bivalve with doubly uniparental inheritance (Bivalvia: Unionida).</title>
        <authorList>
            <person name="Smith C.H."/>
        </authorList>
    </citation>
    <scope>NUCLEOTIDE SEQUENCE</scope>
    <source>
        <strain evidence="8">CHS0354</strain>
        <tissue evidence="8">Mantle</tissue>
    </source>
</reference>
<evidence type="ECO:0000256" key="6">
    <source>
        <dbReference type="ARBA" id="ARBA00023239"/>
    </source>
</evidence>
<dbReference type="Gene3D" id="1.10.12.10">
    <property type="entry name" value="Lyase 2-enoyl-coa Hydratase, Chain A, domain 2"/>
    <property type="match status" value="1"/>
</dbReference>
<organism evidence="8 9">
    <name type="scientific">Potamilus streckersoni</name>
    <dbReference type="NCBI Taxonomy" id="2493646"/>
    <lineage>
        <taxon>Eukaryota</taxon>
        <taxon>Metazoa</taxon>
        <taxon>Spiralia</taxon>
        <taxon>Lophotrochozoa</taxon>
        <taxon>Mollusca</taxon>
        <taxon>Bivalvia</taxon>
        <taxon>Autobranchia</taxon>
        <taxon>Heteroconchia</taxon>
        <taxon>Palaeoheterodonta</taxon>
        <taxon>Unionida</taxon>
        <taxon>Unionoidea</taxon>
        <taxon>Unionidae</taxon>
        <taxon>Ambleminae</taxon>
        <taxon>Lampsilini</taxon>
        <taxon>Potamilus</taxon>
    </lineage>
</organism>
<keyword evidence="4" id="KW-0007">Acetylation</keyword>
<evidence type="ECO:0000256" key="5">
    <source>
        <dbReference type="ARBA" id="ARBA00023128"/>
    </source>
</evidence>
<dbReference type="SUPFAM" id="SSF52096">
    <property type="entry name" value="ClpP/crotonase"/>
    <property type="match status" value="1"/>
</dbReference>
<reference evidence="8" key="3">
    <citation type="submission" date="2023-05" db="EMBL/GenBank/DDBJ databases">
        <authorList>
            <person name="Smith C.H."/>
        </authorList>
    </citation>
    <scope>NUCLEOTIDE SEQUENCE</scope>
    <source>
        <strain evidence="8">CHS0354</strain>
        <tissue evidence="8">Mantle</tissue>
    </source>
</reference>
<keyword evidence="6" id="KW-0456">Lyase</keyword>
<dbReference type="EMBL" id="JAEAOA010002240">
    <property type="protein sequence ID" value="KAK3585870.1"/>
    <property type="molecule type" value="Genomic_DNA"/>
</dbReference>
<keyword evidence="3" id="KW-0809">Transit peptide</keyword>
<dbReference type="FunFam" id="1.10.12.10:FF:000001">
    <property type="entry name" value="Probable enoyl-CoA hydratase, mitochondrial"/>
    <property type="match status" value="1"/>
</dbReference>
<dbReference type="GO" id="GO:0003723">
    <property type="term" value="F:RNA binding"/>
    <property type="evidence" value="ECO:0007669"/>
    <property type="project" value="UniProtKB-ARBA"/>
</dbReference>
<dbReference type="CDD" id="cd06558">
    <property type="entry name" value="crotonase-like"/>
    <property type="match status" value="1"/>
</dbReference>
<dbReference type="GO" id="GO:0005739">
    <property type="term" value="C:mitochondrion"/>
    <property type="evidence" value="ECO:0007669"/>
    <property type="project" value="UniProtKB-SubCell"/>
</dbReference>
<dbReference type="AlphaFoldDB" id="A0AAE0VR19"/>
<comment type="similarity">
    <text evidence="2 7">Belongs to the enoyl-CoA hydratase/isomerase family.</text>
</comment>
<dbReference type="PANTHER" id="PTHR11941:SF171">
    <property type="entry name" value="SD19268P"/>
    <property type="match status" value="1"/>
</dbReference>
<comment type="caution">
    <text evidence="8">The sequence shown here is derived from an EMBL/GenBank/DDBJ whole genome shotgun (WGS) entry which is preliminary data.</text>
</comment>
<reference evidence="8" key="1">
    <citation type="journal article" date="2021" name="Genome Biol. Evol.">
        <title>A High-Quality Reference Genome for a Parasitic Bivalve with Doubly Uniparental Inheritance (Bivalvia: Unionida).</title>
        <authorList>
            <person name="Smith C.H."/>
        </authorList>
    </citation>
    <scope>NUCLEOTIDE SEQUENCE</scope>
    <source>
        <strain evidence="8">CHS0354</strain>
    </source>
</reference>
<dbReference type="InterPro" id="IPR014748">
    <property type="entry name" value="Enoyl-CoA_hydra_C"/>
</dbReference>
<dbReference type="GO" id="GO:0004300">
    <property type="term" value="F:enoyl-CoA hydratase activity"/>
    <property type="evidence" value="ECO:0007669"/>
    <property type="project" value="UniProtKB-ARBA"/>
</dbReference>
<evidence type="ECO:0000256" key="4">
    <source>
        <dbReference type="ARBA" id="ARBA00022990"/>
    </source>
</evidence>
<dbReference type="Gene3D" id="3.90.226.10">
    <property type="entry name" value="2-enoyl-CoA Hydratase, Chain A, domain 1"/>
    <property type="match status" value="1"/>
</dbReference>
<dbReference type="Pfam" id="PF00378">
    <property type="entry name" value="ECH_1"/>
    <property type="match status" value="1"/>
</dbReference>
<proteinExistence type="inferred from homology"/>
<dbReference type="InterPro" id="IPR001753">
    <property type="entry name" value="Enoyl-CoA_hydra/iso"/>
</dbReference>
<name>A0AAE0VR19_9BIVA</name>
<evidence type="ECO:0000313" key="8">
    <source>
        <dbReference type="EMBL" id="KAK3585870.1"/>
    </source>
</evidence>
<evidence type="ECO:0008006" key="10">
    <source>
        <dbReference type="Google" id="ProtNLM"/>
    </source>
</evidence>